<organism evidence="1 2">
    <name type="scientific">Oesophagostomum dentatum</name>
    <name type="common">Nodular worm</name>
    <dbReference type="NCBI Taxonomy" id="61180"/>
    <lineage>
        <taxon>Eukaryota</taxon>
        <taxon>Metazoa</taxon>
        <taxon>Ecdysozoa</taxon>
        <taxon>Nematoda</taxon>
        <taxon>Chromadorea</taxon>
        <taxon>Rhabditida</taxon>
        <taxon>Rhabditina</taxon>
        <taxon>Rhabditomorpha</taxon>
        <taxon>Strongyloidea</taxon>
        <taxon>Strongylidae</taxon>
        <taxon>Oesophagostomum</taxon>
    </lineage>
</organism>
<protein>
    <submittedName>
        <fullName evidence="1">Uncharacterized protein</fullName>
    </submittedName>
</protein>
<evidence type="ECO:0000313" key="2">
    <source>
        <dbReference type="Proteomes" id="UP000053660"/>
    </source>
</evidence>
<evidence type="ECO:0000313" key="1">
    <source>
        <dbReference type="EMBL" id="KHJ98588.1"/>
    </source>
</evidence>
<dbReference type="AlphaFoldDB" id="A0A0B1TM23"/>
<dbReference type="EMBL" id="KN549295">
    <property type="protein sequence ID" value="KHJ98588.1"/>
    <property type="molecule type" value="Genomic_DNA"/>
</dbReference>
<name>A0A0B1TM23_OESDE</name>
<gene>
    <name evidence="1" type="ORF">OESDEN_01424</name>
</gene>
<dbReference type="Proteomes" id="UP000053660">
    <property type="component" value="Unassembled WGS sequence"/>
</dbReference>
<keyword evidence="2" id="KW-1185">Reference proteome</keyword>
<proteinExistence type="predicted"/>
<reference evidence="1 2" key="1">
    <citation type="submission" date="2014-03" db="EMBL/GenBank/DDBJ databases">
        <title>Draft genome of the hookworm Oesophagostomum dentatum.</title>
        <authorList>
            <person name="Mitreva M."/>
        </authorList>
    </citation>
    <scope>NUCLEOTIDE SEQUENCE [LARGE SCALE GENOMIC DNA]</scope>
    <source>
        <strain evidence="1 2">OD-Hann</strain>
    </source>
</reference>
<accession>A0A0B1TM23</accession>
<sequence>MDPHKLGNFIVTFQIDKLQRQHGTPAASVHFEEVHYLDVDELEPTVITPVSNNHALHHRRATDSGIDTSAFVFLESPPMQREYYDIRPTLPDLRPFNLLDTYTLIKHRKSAGGFRLELRKLLVNVTRMLHSSEARGQYTMLKPGVRREAKKKQYPGALVEHIVGKGNLKYCYSSIHRNSA</sequence>